<reference evidence="8" key="1">
    <citation type="submission" date="2020-01" db="EMBL/GenBank/DDBJ databases">
        <title>Identification and distribution of gene clusters putatively required for synthesis of sphingolipid metabolism inhibitors in phylogenetically diverse species of the filamentous fungus Fusarium.</title>
        <authorList>
            <person name="Kim H.-S."/>
            <person name="Busman M."/>
            <person name="Brown D.W."/>
            <person name="Divon H."/>
            <person name="Uhlig S."/>
            <person name="Proctor R.H."/>
        </authorList>
    </citation>
    <scope>NUCLEOTIDE SEQUENCE</scope>
    <source>
        <strain evidence="8">NRRL 53441</strain>
    </source>
</reference>
<keyword evidence="9" id="KW-1185">Reference proteome</keyword>
<evidence type="ECO:0000256" key="6">
    <source>
        <dbReference type="SAM" id="Phobius"/>
    </source>
</evidence>
<dbReference type="InterPro" id="IPR045119">
    <property type="entry name" value="SUN1-5"/>
</dbReference>
<keyword evidence="3 6" id="KW-1133">Transmembrane helix</keyword>
<keyword evidence="2 6" id="KW-0812">Transmembrane</keyword>
<evidence type="ECO:0000256" key="1">
    <source>
        <dbReference type="ARBA" id="ARBA00004370"/>
    </source>
</evidence>
<accession>A0A8H4KLG1</accession>
<evidence type="ECO:0000313" key="9">
    <source>
        <dbReference type="Proteomes" id="UP000605986"/>
    </source>
</evidence>
<feature type="region of interest" description="Disordered" evidence="5">
    <location>
        <begin position="74"/>
        <end position="113"/>
    </location>
</feature>
<dbReference type="PANTHER" id="PTHR12911">
    <property type="entry name" value="SAD1/UNC-84-LIKE PROTEIN-RELATED"/>
    <property type="match status" value="1"/>
</dbReference>
<evidence type="ECO:0000256" key="4">
    <source>
        <dbReference type="ARBA" id="ARBA00023136"/>
    </source>
</evidence>
<dbReference type="InterPro" id="IPR012919">
    <property type="entry name" value="SUN_dom"/>
</dbReference>
<sequence>MPPRVNRRSTRFTSQEPEQAPSQESPNSLVRPNLPALQGTPSTRRQYTYGSAAEPPPRVGAGLQRMDLSSAVNQAVSKRVDEDEEFVRPARPRSALTSTVNDDTPDNATRPRLGAAQLLSAVRDDDSSRSFGLESDYYEDATIGSAAPLRAGSSNLNPRSQRDTSVQRDSQPSRIRDQLNATTQPSSSRNTQQTALDTSRETRQKSRKEVEAEPERRTAPATRSRTTANTPAPNRTRQSQPQSRKPDIVENSEEEESFDDDTEDRPQAPSKGNQATTTQTVTPASMNPRFRIGSQEPSRGAAAKRRAPGNQGLFSQGNEFQSHSTAFEKQRQIPEDRQERDRQIQNDIQKAWDRYDREKTKRQAEIREAEGQRERERAARQSESQVLRWKLWFTQRVAWLSSLWPFNLIRWRREVGDFDDFDEDEYHHGGPTQWSRLLNPMTWLESLLWFIERIMDQFIELIDRLAGIQMRGSAMESILWTLTLVGVGLLLGPSLFFGFGTLRTFVPSFPDTGSMPSIGIHLPSPSDFVSGVRNTMPSLSWPSLKKDDDESDIWKNIDNIESTDEFKKAFDKLQSSVVVHNKALKRLESMLPKVIHMDLVDGRPVIKQEFWHALRDLLREDGSFLNMEKKNGNYEVTLEQQWKAIVQRLEKDPDFTMKLNDRVDGLIQEKLPSFWDTWFKNNNEVLEPLIEKATTKKQSAGSGAEFDQKLRNIVNEQLREQSQTAVTREEFLSHVQNELAKYRGEIQAEFTQHRTDMETSVQQQIQAARLMAPKGMSKAETETLLRDIILGAIADGSLKAVAKTEIHADWKSNLKYEVNFFAVGAGATIDSVLTTPTWDPRKRGITDYARGIKGIEPNPALAALEHWQDEGDCWCSANDIDNRGRPHGARLSIHMAHTVVPTKIAIEHIFHNATTDPGARPKHIEVFARFEDKKDRDDVLAETATANFFDDKTGEWDDFNPAPLSDEFVKISRFLYQGDKLNDGVHVETIRDIKVATDQIVVRALSNYGPANHTCFYRVRLFGNRVQIG</sequence>
<dbReference type="GO" id="GO:0034993">
    <property type="term" value="C:meiotic nuclear membrane microtubule tethering complex"/>
    <property type="evidence" value="ECO:0007669"/>
    <property type="project" value="TreeGrafter"/>
</dbReference>
<comment type="subcellular location">
    <subcellularLocation>
        <location evidence="1">Membrane</location>
    </subcellularLocation>
</comment>
<dbReference type="GO" id="GO:0043495">
    <property type="term" value="F:protein-membrane adaptor activity"/>
    <property type="evidence" value="ECO:0007669"/>
    <property type="project" value="TreeGrafter"/>
</dbReference>
<feature type="compositionally biased region" description="Basic and acidic residues" evidence="5">
    <location>
        <begin position="198"/>
        <end position="218"/>
    </location>
</feature>
<evidence type="ECO:0000313" key="8">
    <source>
        <dbReference type="EMBL" id="KAF4453367.1"/>
    </source>
</evidence>
<evidence type="ECO:0000256" key="5">
    <source>
        <dbReference type="SAM" id="MobiDB-lite"/>
    </source>
</evidence>
<name>A0A8H4KLG1_9HYPO</name>
<feature type="region of interest" description="Disordered" evidence="5">
    <location>
        <begin position="144"/>
        <end position="379"/>
    </location>
</feature>
<feature type="compositionally biased region" description="Basic and acidic residues" evidence="5">
    <location>
        <begin position="326"/>
        <end position="379"/>
    </location>
</feature>
<feature type="compositionally biased region" description="Acidic residues" evidence="5">
    <location>
        <begin position="250"/>
        <end position="263"/>
    </location>
</feature>
<dbReference type="AlphaFoldDB" id="A0A8H4KLG1"/>
<proteinExistence type="predicted"/>
<comment type="caution">
    <text evidence="8">The sequence shown here is derived from an EMBL/GenBank/DDBJ whole genome shotgun (WGS) entry which is preliminary data.</text>
</comment>
<feature type="compositionally biased region" description="Polar residues" evidence="5">
    <location>
        <begin position="312"/>
        <end position="325"/>
    </location>
</feature>
<organism evidence="8 9">
    <name type="scientific">Fusarium austroafricanum</name>
    <dbReference type="NCBI Taxonomy" id="2364996"/>
    <lineage>
        <taxon>Eukaryota</taxon>
        <taxon>Fungi</taxon>
        <taxon>Dikarya</taxon>
        <taxon>Ascomycota</taxon>
        <taxon>Pezizomycotina</taxon>
        <taxon>Sordariomycetes</taxon>
        <taxon>Hypocreomycetidae</taxon>
        <taxon>Hypocreales</taxon>
        <taxon>Nectriaceae</taxon>
        <taxon>Fusarium</taxon>
        <taxon>Fusarium concolor species complex</taxon>
    </lineage>
</organism>
<feature type="compositionally biased region" description="Polar residues" evidence="5">
    <location>
        <begin position="11"/>
        <end position="30"/>
    </location>
</feature>
<feature type="transmembrane region" description="Helical" evidence="6">
    <location>
        <begin position="478"/>
        <end position="499"/>
    </location>
</feature>
<feature type="compositionally biased region" description="Low complexity" evidence="5">
    <location>
        <begin position="219"/>
        <end position="233"/>
    </location>
</feature>
<dbReference type="EMBL" id="JAADJG010000155">
    <property type="protein sequence ID" value="KAF4453367.1"/>
    <property type="molecule type" value="Genomic_DNA"/>
</dbReference>
<evidence type="ECO:0000259" key="7">
    <source>
        <dbReference type="PROSITE" id="PS51469"/>
    </source>
</evidence>
<dbReference type="PROSITE" id="PS51469">
    <property type="entry name" value="SUN"/>
    <property type="match status" value="1"/>
</dbReference>
<feature type="compositionally biased region" description="Polar residues" evidence="5">
    <location>
        <begin position="39"/>
        <end position="49"/>
    </location>
</feature>
<evidence type="ECO:0000256" key="3">
    <source>
        <dbReference type="ARBA" id="ARBA00022989"/>
    </source>
</evidence>
<dbReference type="Proteomes" id="UP000605986">
    <property type="component" value="Unassembled WGS sequence"/>
</dbReference>
<dbReference type="OrthoDB" id="342281at2759"/>
<feature type="compositionally biased region" description="Polar residues" evidence="5">
    <location>
        <begin position="270"/>
        <end position="285"/>
    </location>
</feature>
<dbReference type="PANTHER" id="PTHR12911:SF8">
    <property type="entry name" value="KLAROID PROTEIN-RELATED"/>
    <property type="match status" value="1"/>
</dbReference>
<keyword evidence="4 6" id="KW-0472">Membrane</keyword>
<feature type="region of interest" description="Disordered" evidence="5">
    <location>
        <begin position="1"/>
        <end position="62"/>
    </location>
</feature>
<feature type="compositionally biased region" description="Basic residues" evidence="5">
    <location>
        <begin position="1"/>
        <end position="10"/>
    </location>
</feature>
<dbReference type="Gene3D" id="2.60.120.260">
    <property type="entry name" value="Galactose-binding domain-like"/>
    <property type="match status" value="1"/>
</dbReference>
<gene>
    <name evidence="8" type="ORF">F53441_3963</name>
</gene>
<feature type="compositionally biased region" description="Polar residues" evidence="5">
    <location>
        <begin position="167"/>
        <end position="197"/>
    </location>
</feature>
<feature type="domain" description="SUN" evidence="7">
    <location>
        <begin position="826"/>
        <end position="1026"/>
    </location>
</feature>
<evidence type="ECO:0000256" key="2">
    <source>
        <dbReference type="ARBA" id="ARBA00022692"/>
    </source>
</evidence>
<protein>
    <recommendedName>
        <fullName evidence="7">SUN domain-containing protein</fullName>
    </recommendedName>
</protein>
<feature type="region of interest" description="Disordered" evidence="5">
    <location>
        <begin position="119"/>
        <end position="138"/>
    </location>
</feature>